<proteinExistence type="predicted"/>
<dbReference type="RefSeq" id="WP_162272939.1">
    <property type="nucleotide sequence ID" value="NZ_FNCA01000003.1"/>
</dbReference>
<dbReference type="NCBIfam" id="TIGR04213">
    <property type="entry name" value="PGF_pre_PGF"/>
    <property type="match status" value="1"/>
</dbReference>
<organism evidence="3 4">
    <name type="scientific">Methanolobus vulcani</name>
    <dbReference type="NCBI Taxonomy" id="38026"/>
    <lineage>
        <taxon>Archaea</taxon>
        <taxon>Methanobacteriati</taxon>
        <taxon>Methanobacteriota</taxon>
        <taxon>Stenosarchaea group</taxon>
        <taxon>Methanomicrobia</taxon>
        <taxon>Methanosarcinales</taxon>
        <taxon>Methanosarcinaceae</taxon>
        <taxon>Methanolobus</taxon>
    </lineage>
</organism>
<dbReference type="PROSITE" id="PS50268">
    <property type="entry name" value="CADHERIN_2"/>
    <property type="match status" value="5"/>
</dbReference>
<dbReference type="OrthoDB" id="137612at2157"/>
<keyword evidence="1" id="KW-0472">Membrane</keyword>
<feature type="domain" description="Cadherin" evidence="2">
    <location>
        <begin position="1773"/>
        <end position="1852"/>
    </location>
</feature>
<dbReference type="Gene3D" id="2.60.40.10">
    <property type="entry name" value="Immunoglobulins"/>
    <property type="match status" value="19"/>
</dbReference>
<evidence type="ECO:0000313" key="4">
    <source>
        <dbReference type="Proteomes" id="UP000199259"/>
    </source>
</evidence>
<comment type="caution">
    <text evidence="3">The sequence shown here is derived from an EMBL/GenBank/DDBJ whole genome shotgun (WGS) entry which is preliminary data.</text>
</comment>
<dbReference type="EMBL" id="FNCA01000003">
    <property type="protein sequence ID" value="SDF67003.1"/>
    <property type="molecule type" value="Genomic_DNA"/>
</dbReference>
<dbReference type="GO" id="GO:0005509">
    <property type="term" value="F:calcium ion binding"/>
    <property type="evidence" value="ECO:0007669"/>
    <property type="project" value="InterPro"/>
</dbReference>
<dbReference type="GO" id="GO:0007156">
    <property type="term" value="P:homophilic cell adhesion via plasma membrane adhesion molecules"/>
    <property type="evidence" value="ECO:0007669"/>
    <property type="project" value="InterPro"/>
</dbReference>
<feature type="domain" description="Cadherin" evidence="2">
    <location>
        <begin position="1229"/>
        <end position="1312"/>
    </location>
</feature>
<dbReference type="SMART" id="SM00409">
    <property type="entry name" value="IG"/>
    <property type="match status" value="5"/>
</dbReference>
<dbReference type="InterPro" id="IPR006644">
    <property type="entry name" value="Cadg"/>
</dbReference>
<dbReference type="InterPro" id="IPR022409">
    <property type="entry name" value="PKD/Chitinase_dom"/>
</dbReference>
<feature type="domain" description="Cadherin" evidence="2">
    <location>
        <begin position="2123"/>
        <end position="2205"/>
    </location>
</feature>
<feature type="domain" description="Cadherin" evidence="2">
    <location>
        <begin position="1498"/>
        <end position="1582"/>
    </location>
</feature>
<name>A0A7Z7AVS7_9EURY</name>
<dbReference type="SMART" id="SM00089">
    <property type="entry name" value="PKD"/>
    <property type="match status" value="12"/>
</dbReference>
<feature type="domain" description="Cadherin" evidence="2">
    <location>
        <begin position="1587"/>
        <end position="1672"/>
    </location>
</feature>
<evidence type="ECO:0000256" key="1">
    <source>
        <dbReference type="SAM" id="Phobius"/>
    </source>
</evidence>
<sequence length="2705" mass="294891">MFPNGKEKCKKVGFVFISIVLSVLLLSVFASAYSNETVIVGSTVVNPGVSFSLPVFIDNITNIRFLSLDILFDNSSLRIDDIDGNSSSISDSQFYLDNSTGFSNMTLEFDNLSSEDEIHVVNLLFRSLVSGHYDVVLRNVSFSNDTTSFPAEYVVNGSVRVNYPPEIDEIDNKTVNAGSNLNFSIVAVDFDDTDLSFGVEKLPEGYTLNSSNGSFSWTPTETDVGNYNVKFSVSDGYASNSTYATIFVNEVAAVIDHPPELQPIGNKSVNETETLSFVIKANDLDSDPITYSADSLPGNSTLNETSGEFNWVTGYSDAGEYIVELVASSTDLTDSETIYIEVLGVNRAPALNDIGSQSVLENSVLEIILSATDEDLEDSLTYSTNASFGNLSENIFTWTPGSNDSGTYNVKFNVTDGSLVDSEIVTITVSNVNHAPVLEEIGEQYVNEAEPLQISLSANDTDSGDILSYYTNATFGNLSDNVFTWTPDYDAAGIYVVKFTVDDTMDTDSETVVINVENTNRPPILSPLDDFEIDENESLSINLSATDPDGNNLEYSSNVSFGNILGNIFTWIPDFDHAGTYVVEFTVSDGIDSDSELTTINVNNINRAPVLNVIGPQSVLENSLLEINLSATDPDIDDSLTYGSNASFGSMAGNVFTWNTGFNDSGVYNVEFNVSDGSLIDYEVVTITVSNVNNKPVLSEIGEQYVNENDTLIISLSATDADTDASLTYSTNATFGNLSGNTFSWTPDSDSAGVHVAEFTVSDGIDSDSKTVIINVENINRAPVLSTISNVEIDENESLAIALQGSDPDGNELVYSSNVSFGNVSVNVFNWTPDYEAAGIYIIEFTVRDESDSDTELVTIKVNNVNRAPILSPPGSYIVDENSSLIISLDATDLDSEDTLDYDCNVSFGNLNNNIFTWVPDYEKSGVYAIEFTVSDGDAYDSEVAIVTVNNVNRAPVLSSPGSYYIAENSSLMITLSATDSDSEDTLAYNDNVTFGNIEDNIFTWIPDYNSSGTHEINFTVSDGNLSDSAIAIIAVTNTNRAPYIDYIPDKLINENQELIIEINGNDPDDDILTYEKSVDFGILDNNIFTWKPGYNDSGIYDVSFTASDGNLSYTESFKIAVGNTNVPPVLEYIGGKSIDENQYLSFTINAIDEDSGDTLTYSASGLPLGASFNAQTRQFSWIPTYNQSGTHNVVFEVTDGTFIDAELVQIVVNNVNIAPVLVPIGNMTVNENSELSFIVTATDHDKDNLEYSVSNPSHIGSFNSITHEFRWTPDYDDAGTYNLTFTASDGDLSDSETIYIEVQNVNRAPELTPIGNKVVNEAAELSFTISANDLDGDSLAYSASNVPSGADFDELTHTFSWIPDYDQSGIYDVTFTVSDGDLSDSETITVSVGSVNRPPELASIGDKTALEGSSLNFTISAIDPDEDTLEYSTSVLPDGADFDEHSHAFSWTPDYDQSGSHSVTFTVSDGSLSDSETISIDVANTNRAPILSEIGNKNVAEGEKLSFTINGSDPDYDSLSYSASGVPDDADFNPLSRSFVWTPDYEDSGSYEVTFTVSDSDLSDSETIIISVGSVNRPPVLSSIGNKDINENSELLFFVTATDPDVDDLTYSIENKPDGSYFDEGTGQFRWTPDYNASGTYTVTFRVSDGNLTDSETITITVHNINRAPILDNIGNMQVNEGSSLTFNVSAHDEDGDSLIYYASRIPQGANFDPNTQEFTWIPDYEDSGTYSLTFYVSDGYLVDSETITINVGSVNRAPELVPIGDRTVDEGSELRFTISGSDPDSNGLTYSATGLPSGAEFDEDTQEFVWNPDYDQSGTYNVTFSISDGSLSDLETITITVNHVNRAPILSVIEDVSVDENELVTISLQADEYDESDILFYSVTGASESSSINTSTGVFTWIPSYDDAGVYNVVFSVSDGTAKDTQNVEITVQNINLPPQIDVPSQVYVNESSTLVLDLNASDPDNTPLGITKDFSRGSLNNGIFIWTPGYEDEGSYDVTFTVSDGELSVSETVEVIVIGSNSAPILSSITSVVVNELETVKINLTAEDIDGDELTFSKDVEFGEIVDNVFTWTPGLNKKGFYEILFTVSDGQLSDSKIAIVAVGSTNLPPGIVHMGTQYVKENESIEFTLNATDPNNDTLSYAVTGLPEGSFFDNSTGHFSWTPTYEQSGKYTVEFRVSDIRYTAVDTVIINVENVNRPPVFDSMPMYEVNETEQVMINLSATDPDGDSVSFSTAFNNGKIIGDTFVWDTGYYDSGEYYILFNATDGSLYDSTTVHVKVNPTNMPPEIESIGSRYIYENETLKFYVNATDDDNDSLIYSVSGAPSGSSFDPVTHLFYWIPDYGQSGTYSVEFHVTDGQLNDSEAITIRVYDVNTKVTDYSGFSTSSSSSSGGGAGASSGAEDYNNVAFKDYSIKYVTRGQQIEFKFPNSENDLESVEFSALKAAGQVKAIIEILYDRSSLVNTNPPGDVYRNINIWVGDVKFNSGNYFSSAEITFKVSKQWLEDNDADPTSVRLYRYSGGSWNELKTSRIGTDANNYYFKAQTPGFSPFAIVSTGSGQILRNSVPESTAQNTQITYKSNAGLNSVNDVPDVEIMSKALEQEPISPFNTSFFFIGIIGILLIGSAIGYRSRNESPVLKRYYEAIHAFVLGIKNATEWTIHKLSSESMHKDYATLGVKWNEFKTADYKAIYEKKLAEIKERQKQ</sequence>
<keyword evidence="1" id="KW-0812">Transmembrane</keyword>
<dbReference type="InterPro" id="IPR002126">
    <property type="entry name" value="Cadherin-like_dom"/>
</dbReference>
<dbReference type="SMART" id="SM00112">
    <property type="entry name" value="CA"/>
    <property type="match status" value="8"/>
</dbReference>
<dbReference type="SMART" id="SM00736">
    <property type="entry name" value="CADG"/>
    <property type="match status" value="15"/>
</dbReference>
<dbReference type="Pfam" id="PF17963">
    <property type="entry name" value="Big_9"/>
    <property type="match status" value="10"/>
</dbReference>
<dbReference type="InterPro" id="IPR013783">
    <property type="entry name" value="Ig-like_fold"/>
</dbReference>
<dbReference type="Proteomes" id="UP000199259">
    <property type="component" value="Unassembled WGS sequence"/>
</dbReference>
<feature type="transmembrane region" description="Helical" evidence="1">
    <location>
        <begin position="12"/>
        <end position="33"/>
    </location>
</feature>
<gene>
    <name evidence="3" type="ORF">SAMN04488589_1071</name>
</gene>
<dbReference type="InterPro" id="IPR026453">
    <property type="entry name" value="PGF_pre_PGF"/>
</dbReference>
<keyword evidence="1" id="KW-1133">Transmembrane helix</keyword>
<dbReference type="InterPro" id="IPR015919">
    <property type="entry name" value="Cadherin-like_sf"/>
</dbReference>
<dbReference type="InterPro" id="IPR003599">
    <property type="entry name" value="Ig_sub"/>
</dbReference>
<dbReference type="SUPFAM" id="SSF49313">
    <property type="entry name" value="Cadherin-like"/>
    <property type="match status" value="15"/>
</dbReference>
<accession>A0A7Z7AVS7</accession>
<dbReference type="CDD" id="cd11304">
    <property type="entry name" value="Cadherin_repeat"/>
    <property type="match status" value="3"/>
</dbReference>
<dbReference type="Pfam" id="PF05345">
    <property type="entry name" value="He_PIG"/>
    <property type="match status" value="11"/>
</dbReference>
<evidence type="ECO:0000259" key="2">
    <source>
        <dbReference type="PROSITE" id="PS50268"/>
    </source>
</evidence>
<dbReference type="NCBIfam" id="NF012211">
    <property type="entry name" value="tand_rpt_95"/>
    <property type="match status" value="4"/>
</dbReference>
<keyword evidence="4" id="KW-1185">Reference proteome</keyword>
<evidence type="ECO:0000313" key="3">
    <source>
        <dbReference type="EMBL" id="SDF67003.1"/>
    </source>
</evidence>
<protein>
    <submittedName>
        <fullName evidence="3">PGF-pre-PGF domain-containing protein</fullName>
    </submittedName>
</protein>
<dbReference type="GO" id="GO:0016020">
    <property type="term" value="C:membrane"/>
    <property type="evidence" value="ECO:0007669"/>
    <property type="project" value="InterPro"/>
</dbReference>
<reference evidence="3 4" key="1">
    <citation type="submission" date="2016-10" db="EMBL/GenBank/DDBJ databases">
        <authorList>
            <person name="Varghese N."/>
            <person name="Submissions S."/>
        </authorList>
    </citation>
    <scope>NUCLEOTIDE SEQUENCE [LARGE SCALE GENOMIC DNA]</scope>
    <source>
        <strain evidence="3 4">PL 12/M</strain>
    </source>
</reference>
<feature type="transmembrane region" description="Helical" evidence="1">
    <location>
        <begin position="2612"/>
        <end position="2630"/>
    </location>
</feature>